<comment type="subcellular location">
    <subcellularLocation>
        <location evidence="1 7">Cell membrane</location>
        <topology evidence="1 7">Multi-pass membrane protein</topology>
    </subcellularLocation>
</comment>
<accession>A0A1W1IGG5</accession>
<keyword evidence="5 7" id="KW-1133">Transmembrane helix</keyword>
<gene>
    <name evidence="9" type="ORF">TPAS_1669</name>
</gene>
<feature type="transmembrane region" description="Helical" evidence="7">
    <location>
        <begin position="124"/>
        <end position="144"/>
    </location>
</feature>
<sequence>MMKSDVTIPKEKTLRTVTAKERKRKMALWGWFFIAPTFIGLLILNVIPLFQSLYMSFQSVSTFGTSTFVGLDNYLQMLQDPEFWQSLKNTFFYAAIQVPITIVLSLFFAVLMNTKIKAVGLYRTIFFLPMIAAPAAVAMVWRWLFNSEYGLLNAVLDKLGYSGSILWITDPEVAIWSIIIVGIWTNVGYNMILLLAGLKEIPKEYYEAAVVDGAGPLKQFFSITLPLLSPQLFFVSVTSVIGALQVFDIIFMMFDRTNLALKSTQSLVYMFFNESFVLNDKGYGSAVAISLVLIIMALTGIQLLAQKKWVTYD</sequence>
<dbReference type="Pfam" id="PF00528">
    <property type="entry name" value="BPD_transp_1"/>
    <property type="match status" value="1"/>
</dbReference>
<dbReference type="GO" id="GO:0005886">
    <property type="term" value="C:plasma membrane"/>
    <property type="evidence" value="ECO:0007669"/>
    <property type="project" value="UniProtKB-SubCell"/>
</dbReference>
<dbReference type="PROSITE" id="PS50928">
    <property type="entry name" value="ABC_TM1"/>
    <property type="match status" value="1"/>
</dbReference>
<dbReference type="InterPro" id="IPR051393">
    <property type="entry name" value="ABC_transporter_permease"/>
</dbReference>
<dbReference type="Gene3D" id="1.10.3720.10">
    <property type="entry name" value="MetI-like"/>
    <property type="match status" value="1"/>
</dbReference>
<evidence type="ECO:0000313" key="9">
    <source>
        <dbReference type="EMBL" id="SLM51989.1"/>
    </source>
</evidence>
<evidence type="ECO:0000313" key="10">
    <source>
        <dbReference type="Proteomes" id="UP000195985"/>
    </source>
</evidence>
<dbReference type="PANTHER" id="PTHR30193:SF37">
    <property type="entry name" value="INNER MEMBRANE ABC TRANSPORTER PERMEASE PROTEIN YCJO"/>
    <property type="match status" value="1"/>
</dbReference>
<dbReference type="InterPro" id="IPR035906">
    <property type="entry name" value="MetI-like_sf"/>
</dbReference>
<evidence type="ECO:0000256" key="5">
    <source>
        <dbReference type="ARBA" id="ARBA00022989"/>
    </source>
</evidence>
<dbReference type="GO" id="GO:0055085">
    <property type="term" value="P:transmembrane transport"/>
    <property type="evidence" value="ECO:0007669"/>
    <property type="project" value="InterPro"/>
</dbReference>
<comment type="similarity">
    <text evidence="7">Belongs to the binding-protein-dependent transport system permease family.</text>
</comment>
<evidence type="ECO:0000256" key="7">
    <source>
        <dbReference type="RuleBase" id="RU363032"/>
    </source>
</evidence>
<dbReference type="Proteomes" id="UP000195985">
    <property type="component" value="Unassembled WGS sequence"/>
</dbReference>
<dbReference type="PANTHER" id="PTHR30193">
    <property type="entry name" value="ABC TRANSPORTER PERMEASE PROTEIN"/>
    <property type="match status" value="1"/>
</dbReference>
<dbReference type="SUPFAM" id="SSF161098">
    <property type="entry name" value="MetI-like"/>
    <property type="match status" value="1"/>
</dbReference>
<name>A0A1W1IGG5_9LACT</name>
<keyword evidence="10" id="KW-1185">Reference proteome</keyword>
<evidence type="ECO:0000259" key="8">
    <source>
        <dbReference type="PROSITE" id="PS50928"/>
    </source>
</evidence>
<evidence type="ECO:0000256" key="4">
    <source>
        <dbReference type="ARBA" id="ARBA00022692"/>
    </source>
</evidence>
<feature type="domain" description="ABC transmembrane type-1" evidence="8">
    <location>
        <begin position="87"/>
        <end position="304"/>
    </location>
</feature>
<feature type="transmembrane region" description="Helical" evidence="7">
    <location>
        <begin position="28"/>
        <end position="50"/>
    </location>
</feature>
<feature type="transmembrane region" description="Helical" evidence="7">
    <location>
        <begin position="173"/>
        <end position="196"/>
    </location>
</feature>
<protein>
    <recommendedName>
        <fullName evidence="8">ABC transmembrane type-1 domain-containing protein</fullName>
    </recommendedName>
</protein>
<proteinExistence type="inferred from homology"/>
<keyword evidence="4 7" id="KW-0812">Transmembrane</keyword>
<dbReference type="InterPro" id="IPR000515">
    <property type="entry name" value="MetI-like"/>
</dbReference>
<dbReference type="CDD" id="cd06261">
    <property type="entry name" value="TM_PBP2"/>
    <property type="match status" value="1"/>
</dbReference>
<evidence type="ECO:0000256" key="6">
    <source>
        <dbReference type="ARBA" id="ARBA00023136"/>
    </source>
</evidence>
<feature type="transmembrane region" description="Helical" evidence="7">
    <location>
        <begin position="91"/>
        <end position="112"/>
    </location>
</feature>
<keyword evidence="3" id="KW-1003">Cell membrane</keyword>
<evidence type="ECO:0000256" key="2">
    <source>
        <dbReference type="ARBA" id="ARBA00022448"/>
    </source>
</evidence>
<keyword evidence="2 7" id="KW-0813">Transport</keyword>
<evidence type="ECO:0000256" key="1">
    <source>
        <dbReference type="ARBA" id="ARBA00004651"/>
    </source>
</evidence>
<reference evidence="10" key="1">
    <citation type="submission" date="2016-04" db="EMBL/GenBank/DDBJ databases">
        <authorList>
            <person name="Strepis N."/>
        </authorList>
    </citation>
    <scope>NUCLEOTIDE SEQUENCE [LARGE SCALE GENOMIC DNA]</scope>
</reference>
<keyword evidence="6 7" id="KW-0472">Membrane</keyword>
<evidence type="ECO:0000256" key="3">
    <source>
        <dbReference type="ARBA" id="ARBA00022475"/>
    </source>
</evidence>
<organism evidence="9 10">
    <name type="scientific">Trichococcus pasteurii</name>
    <dbReference type="NCBI Taxonomy" id="43064"/>
    <lineage>
        <taxon>Bacteria</taxon>
        <taxon>Bacillati</taxon>
        <taxon>Bacillota</taxon>
        <taxon>Bacilli</taxon>
        <taxon>Lactobacillales</taxon>
        <taxon>Carnobacteriaceae</taxon>
        <taxon>Trichococcus</taxon>
    </lineage>
</organism>
<feature type="transmembrane region" description="Helical" evidence="7">
    <location>
        <begin position="232"/>
        <end position="254"/>
    </location>
</feature>
<dbReference type="AlphaFoldDB" id="A0A1W1IGG5"/>
<dbReference type="EMBL" id="FWEY01000004">
    <property type="protein sequence ID" value="SLM51989.1"/>
    <property type="molecule type" value="Genomic_DNA"/>
</dbReference>
<dbReference type="STRING" id="43064.SAMN04488086_11718"/>
<feature type="transmembrane region" description="Helical" evidence="7">
    <location>
        <begin position="283"/>
        <end position="305"/>
    </location>
</feature>